<protein>
    <submittedName>
        <fullName evidence="2">Uncharacterized protein</fullName>
    </submittedName>
</protein>
<reference evidence="2" key="1">
    <citation type="submission" date="2021-04" db="EMBL/GenBank/DDBJ databases">
        <authorList>
            <consortium name="Molecular Ecology Group"/>
        </authorList>
    </citation>
    <scope>NUCLEOTIDE SEQUENCE</scope>
</reference>
<evidence type="ECO:0000313" key="2">
    <source>
        <dbReference type="EMBL" id="CAG5116840.1"/>
    </source>
</evidence>
<keyword evidence="3" id="KW-1185">Reference proteome</keyword>
<organism evidence="2 3">
    <name type="scientific">Candidula unifasciata</name>
    <dbReference type="NCBI Taxonomy" id="100452"/>
    <lineage>
        <taxon>Eukaryota</taxon>
        <taxon>Metazoa</taxon>
        <taxon>Spiralia</taxon>
        <taxon>Lophotrochozoa</taxon>
        <taxon>Mollusca</taxon>
        <taxon>Gastropoda</taxon>
        <taxon>Heterobranchia</taxon>
        <taxon>Euthyneura</taxon>
        <taxon>Panpulmonata</taxon>
        <taxon>Eupulmonata</taxon>
        <taxon>Stylommatophora</taxon>
        <taxon>Helicina</taxon>
        <taxon>Helicoidea</taxon>
        <taxon>Geomitridae</taxon>
        <taxon>Candidula</taxon>
    </lineage>
</organism>
<evidence type="ECO:0000256" key="1">
    <source>
        <dbReference type="PROSITE-ProRule" id="PRU00087"/>
    </source>
</evidence>
<dbReference type="Gene3D" id="2.60.40.10">
    <property type="entry name" value="Immunoglobulins"/>
    <property type="match status" value="1"/>
</dbReference>
<feature type="non-terminal residue" evidence="2">
    <location>
        <position position="131"/>
    </location>
</feature>
<dbReference type="InterPro" id="IPR014756">
    <property type="entry name" value="Ig_E-set"/>
</dbReference>
<sequence length="131" mass="15226">GDIEFFNPDERQRKAVFYTRVEPHRDFIEVKASCDWEVDYITGWPFICHVTDSSDISVYGMEDGTVCAYPELIADCTQVGDGRIDAEVTYNGQRYPCKIKKDKPCIYRVQFKPRGPGIYKIWINYEGRPVK</sequence>
<dbReference type="InterPro" id="IPR001298">
    <property type="entry name" value="Filamin/ABP280_rpt"/>
</dbReference>
<dbReference type="InterPro" id="IPR013783">
    <property type="entry name" value="Ig-like_fold"/>
</dbReference>
<name>A0A8S3YPG6_9EUPU</name>
<dbReference type="InterPro" id="IPR017868">
    <property type="entry name" value="Filamin/ABP280_repeat-like"/>
</dbReference>
<proteinExistence type="predicted"/>
<gene>
    <name evidence="2" type="ORF">CUNI_LOCUS2398</name>
</gene>
<feature type="repeat" description="Filamin" evidence="1">
    <location>
        <begin position="60"/>
        <end position="131"/>
    </location>
</feature>
<dbReference type="EMBL" id="CAJHNH020000310">
    <property type="protein sequence ID" value="CAG5116840.1"/>
    <property type="molecule type" value="Genomic_DNA"/>
</dbReference>
<dbReference type="Pfam" id="PF00630">
    <property type="entry name" value="Filamin"/>
    <property type="match status" value="1"/>
</dbReference>
<dbReference type="AlphaFoldDB" id="A0A8S3YPG6"/>
<dbReference type="OrthoDB" id="18740at2759"/>
<comment type="caution">
    <text evidence="2">The sequence shown here is derived from an EMBL/GenBank/DDBJ whole genome shotgun (WGS) entry which is preliminary data.</text>
</comment>
<dbReference type="SMART" id="SM00557">
    <property type="entry name" value="IG_FLMN"/>
    <property type="match status" value="1"/>
</dbReference>
<feature type="non-terminal residue" evidence="2">
    <location>
        <position position="1"/>
    </location>
</feature>
<dbReference type="Proteomes" id="UP000678393">
    <property type="component" value="Unassembled WGS sequence"/>
</dbReference>
<accession>A0A8S3YPG6</accession>
<dbReference type="PROSITE" id="PS50194">
    <property type="entry name" value="FILAMIN_REPEAT"/>
    <property type="match status" value="1"/>
</dbReference>
<evidence type="ECO:0000313" key="3">
    <source>
        <dbReference type="Proteomes" id="UP000678393"/>
    </source>
</evidence>
<dbReference type="SUPFAM" id="SSF81296">
    <property type="entry name" value="E set domains"/>
    <property type="match status" value="1"/>
</dbReference>